<dbReference type="GO" id="GO:0030431">
    <property type="term" value="P:sleep"/>
    <property type="evidence" value="ECO:0007669"/>
    <property type="project" value="InterPro"/>
</dbReference>
<name>A0A7G3AEM8_LUTLO</name>
<organism evidence="4">
    <name type="scientific">Lutzomyia longipalpis</name>
    <name type="common">Sand fly</name>
    <dbReference type="NCBI Taxonomy" id="7200"/>
    <lineage>
        <taxon>Eukaryota</taxon>
        <taxon>Metazoa</taxon>
        <taxon>Ecdysozoa</taxon>
        <taxon>Arthropoda</taxon>
        <taxon>Hexapoda</taxon>
        <taxon>Insecta</taxon>
        <taxon>Pterygota</taxon>
        <taxon>Neoptera</taxon>
        <taxon>Endopterygota</taxon>
        <taxon>Diptera</taxon>
        <taxon>Nematocera</taxon>
        <taxon>Psychodoidea</taxon>
        <taxon>Psychodidae</taxon>
        <taxon>Lutzomyia</taxon>
        <taxon>Lutzomyia</taxon>
    </lineage>
</organism>
<evidence type="ECO:0000256" key="2">
    <source>
        <dbReference type="ARBA" id="ARBA00023180"/>
    </source>
</evidence>
<dbReference type="GO" id="GO:0032222">
    <property type="term" value="P:regulation of synaptic transmission, cholinergic"/>
    <property type="evidence" value="ECO:0007669"/>
    <property type="project" value="InterPro"/>
</dbReference>
<proteinExistence type="predicted"/>
<evidence type="ECO:0000256" key="1">
    <source>
        <dbReference type="ARBA" id="ARBA00022729"/>
    </source>
</evidence>
<feature type="signal peptide" evidence="3">
    <location>
        <begin position="1"/>
        <end position="21"/>
    </location>
</feature>
<evidence type="ECO:0000313" key="4">
    <source>
        <dbReference type="EMBL" id="MBC1172601.1"/>
    </source>
</evidence>
<dbReference type="Pfam" id="PF17064">
    <property type="entry name" value="QVR"/>
    <property type="match status" value="1"/>
</dbReference>
<evidence type="ECO:0000256" key="3">
    <source>
        <dbReference type="SAM" id="SignalP"/>
    </source>
</evidence>
<keyword evidence="2" id="KW-0325">Glycoprotein</keyword>
<keyword evidence="1 3" id="KW-0732">Signal</keyword>
<dbReference type="EMBL" id="GITU01003898">
    <property type="protein sequence ID" value="MBC1172601.1"/>
    <property type="molecule type" value="Transcribed_RNA"/>
</dbReference>
<protein>
    <submittedName>
        <fullName evidence="4">Putative conserved secreted protein</fullName>
    </submittedName>
</protein>
<dbReference type="InterPro" id="IPR031424">
    <property type="entry name" value="QVR-like"/>
</dbReference>
<sequence length="134" mass="15045">MIEKVFAVVLAIIAVGSLTEGLSCYKCNSNTDPGCLENPLGQTMIDCGQNVDDEGSELFRCITIRDERHFFHRVVRECGIVGRCLMEIVSLRRWGRPYSELMVLMNAAGSVSHARPEPEPLSCTECKWDLCNKY</sequence>
<accession>A0A7G3AEM8</accession>
<reference evidence="4" key="1">
    <citation type="journal article" date="2020" name="BMC">
        <title>Leishmania infection induces a limited differential gene expression in the sand fly midgut.</title>
        <authorList>
            <person name="Coutinho-Abreu I.V."/>
            <person name="Serafim T.D."/>
            <person name="Meneses C."/>
            <person name="Kamhawi S."/>
            <person name="Oliveira F."/>
            <person name="Valenzuela J.G."/>
        </authorList>
    </citation>
    <scope>NUCLEOTIDE SEQUENCE</scope>
    <source>
        <strain evidence="4">Jacobina</strain>
        <tissue evidence="4">Midgut</tissue>
    </source>
</reference>
<feature type="chain" id="PRO_5028938616" evidence="3">
    <location>
        <begin position="22"/>
        <end position="134"/>
    </location>
</feature>
<dbReference type="AlphaFoldDB" id="A0A7G3AEM8"/>